<accession>Q9UZ47</accession>
<dbReference type="InterPro" id="IPR004183">
    <property type="entry name" value="Xdiol_dOase_suB"/>
</dbReference>
<dbReference type="GO" id="GO:0008198">
    <property type="term" value="F:ferrous iron binding"/>
    <property type="evidence" value="ECO:0007669"/>
    <property type="project" value="InterPro"/>
</dbReference>
<name>Q9UZ47_PYRAB</name>
<evidence type="ECO:0000313" key="5">
    <source>
        <dbReference type="Proteomes" id="UP000009139"/>
    </source>
</evidence>
<dbReference type="CDD" id="cd07952">
    <property type="entry name" value="ED_3B_like"/>
    <property type="match status" value="1"/>
</dbReference>
<dbReference type="Pfam" id="PF02900">
    <property type="entry name" value="LigB"/>
    <property type="match status" value="1"/>
</dbReference>
<evidence type="ECO:0000313" key="3">
    <source>
        <dbReference type="EMBL" id="CCE70748.1"/>
    </source>
</evidence>
<dbReference type="Proteomes" id="UP000000810">
    <property type="component" value="Chromosome"/>
</dbReference>
<gene>
    <name evidence="2" type="ordered locus">PAB0865</name>
</gene>
<protein>
    <submittedName>
        <fullName evidence="2">Predicted dioxygenase</fullName>
    </submittedName>
</protein>
<dbReference type="AlphaFoldDB" id="Q9UZ47"/>
<reference evidence="3 5" key="5">
    <citation type="journal article" date="2012" name="Curr. Microbiol.">
        <title>Re-annotation of two hyperthermophilic archaea Pyrococcus abyssi GE5 and Pyrococcus furiosus DSM 3638.</title>
        <authorList>
            <person name="Gao J."/>
            <person name="Wang J."/>
        </authorList>
    </citation>
    <scope>GENOME REANNOTATION</scope>
    <source>
        <strain evidence="3">GE5</strain>
        <strain evidence="5">GE5 / Orsay</strain>
    </source>
</reference>
<dbReference type="KEGG" id="pab:PAB0865"/>
<sequence length="262" mass="29832">MLIGMAIMPHGNEAVYPPDEESKELNKALREIGSQLKEAETYVLISPHNVRLSDHLGIIMAEHLIPWLPFNDVEVPVEGEYETDRELAELIFKETKENFPIVDINFATLRGRYSRFPLTWGEIIPLHFLEKRQIVLLTPAKIERETLIKFGKALARILNNYERKVALVISADHGHAHDEKGPYGYAKESEEYDKIIVEALKNSNLEMLLELDDEFIAKAKPDSYWSLLIGLGVLKEIPMKSSLVTYACPTYYGMASALFTKT</sequence>
<dbReference type="OrthoDB" id="55814at2157"/>
<dbReference type="EMBL" id="HE613800">
    <property type="protein sequence ID" value="CCE70748.1"/>
    <property type="molecule type" value="Genomic_DNA"/>
</dbReference>
<dbReference type="eggNOG" id="arCOG01729">
    <property type="taxonomic scope" value="Archaea"/>
</dbReference>
<evidence type="ECO:0000313" key="2">
    <source>
        <dbReference type="EMBL" id="CAB50212.1"/>
    </source>
</evidence>
<reference evidence="2" key="2">
    <citation type="journal article" date="2000" name="J. Mol. Biol.">
        <title>Archaeal homologs of eukaryotic methylation guide small nucleolar RNAs: lessons from the Pyrococcus genomes.</title>
        <authorList>
            <person name="Gaspin C."/>
            <person name="Cavaille J."/>
            <person name="Erauso G."/>
        </authorList>
    </citation>
    <scope>NUCLEOTIDE SEQUENCE</scope>
    <source>
        <strain evidence="2">Orsay</strain>
    </source>
</reference>
<keyword evidence="4" id="KW-1185">Reference proteome</keyword>
<dbReference type="Gene3D" id="3.40.830.10">
    <property type="entry name" value="LigB-like"/>
    <property type="match status" value="1"/>
</dbReference>
<dbReference type="RefSeq" id="WP_010868422.1">
    <property type="nucleotide sequence ID" value="NC_000868.1"/>
</dbReference>
<reference evidence="2" key="1">
    <citation type="submission" date="1999-07" db="EMBL/GenBank/DDBJ databases">
        <authorList>
            <person name="Genoscope"/>
        </authorList>
    </citation>
    <scope>NUCLEOTIDE SEQUENCE</scope>
    <source>
        <strain evidence="2">Orsay</strain>
    </source>
</reference>
<dbReference type="PATRIC" id="fig|272844.11.peg.1391"/>
<organism evidence="2 4">
    <name type="scientific">Pyrococcus abyssi (strain GE5 / Orsay)</name>
    <dbReference type="NCBI Taxonomy" id="272844"/>
    <lineage>
        <taxon>Archaea</taxon>
        <taxon>Methanobacteriati</taxon>
        <taxon>Methanobacteriota</taxon>
        <taxon>Thermococci</taxon>
        <taxon>Thermococcales</taxon>
        <taxon>Thermococcaceae</taxon>
        <taxon>Pyrococcus</taxon>
    </lineage>
</organism>
<reference evidence="2 4" key="4">
    <citation type="journal article" date="2003" name="Mol. Microbiol.">
        <title>An integrated analysis of the genome of the hyperthermophilic archaeon Pyrococcus abyssi.</title>
        <authorList>
            <person name="Cohen G."/>
            <person name="Barbe V."/>
            <person name="Flament D."/>
            <person name="Galperin M."/>
            <person name="Heilig R."/>
            <person name="Ripp R."/>
            <person name="Lecompte O."/>
            <person name="Prieur D."/>
            <person name="Poch O."/>
            <person name="Quellerou J."/>
            <person name="Thierry J.C."/>
            <person name="Van der Oost J."/>
            <person name="Weissenbach J."/>
            <person name="Zivanovic Y."/>
            <person name="Forterre P."/>
        </authorList>
    </citation>
    <scope>NUCLEOTIDE SEQUENCE [LARGE SCALE GENOMIC DNA]</scope>
    <source>
        <strain evidence="4">GE5 / Orsay</strain>
        <strain evidence="2">Orsay</strain>
    </source>
</reference>
<dbReference type="PIR" id="G75039">
    <property type="entry name" value="G75039"/>
</dbReference>
<dbReference type="STRING" id="272844.PAB0865"/>
<dbReference type="HOGENOM" id="CLU_089900_0_0_2"/>
<dbReference type="GO" id="GO:0016702">
    <property type="term" value="F:oxidoreductase activity, acting on single donors with incorporation of molecular oxygen, incorporation of two atoms of oxygen"/>
    <property type="evidence" value="ECO:0007669"/>
    <property type="project" value="UniProtKB-ARBA"/>
</dbReference>
<dbReference type="Proteomes" id="UP000009139">
    <property type="component" value="Chromosome"/>
</dbReference>
<keyword evidence="2" id="KW-0560">Oxidoreductase</keyword>
<proteinExistence type="predicted"/>
<evidence type="ECO:0000313" key="4">
    <source>
        <dbReference type="Proteomes" id="UP000000810"/>
    </source>
</evidence>
<dbReference type="SUPFAM" id="SSF53213">
    <property type="entry name" value="LigB-like"/>
    <property type="match status" value="1"/>
</dbReference>
<reference evidence="2" key="3">
    <citation type="journal article" date="2001" name="Genome Res.">
        <title>Genome evolution at the genus level: comparison of three complete genomes of hyperthermophilic archaea.</title>
        <authorList>
            <person name="Lecompte O."/>
            <person name="Ripp R."/>
            <person name="Puzos-Barbe V."/>
            <person name="Duprat S."/>
            <person name="Heilig R."/>
            <person name="Dietrich J."/>
            <person name="Thierry J.C."/>
            <person name="Poch O."/>
        </authorList>
    </citation>
    <scope>NUCLEOTIDE SEQUENCE</scope>
    <source>
        <strain evidence="2">Orsay</strain>
    </source>
</reference>
<keyword evidence="2" id="KW-0223">Dioxygenase</keyword>
<dbReference type="EMBL" id="AJ248287">
    <property type="protein sequence ID" value="CAB50212.1"/>
    <property type="molecule type" value="Genomic_DNA"/>
</dbReference>
<evidence type="ECO:0000259" key="1">
    <source>
        <dbReference type="Pfam" id="PF02900"/>
    </source>
</evidence>
<feature type="domain" description="Extradiol ring-cleavage dioxygenase class III enzyme subunit B" evidence="1">
    <location>
        <begin position="6"/>
        <end position="247"/>
    </location>
</feature>